<reference evidence="5" key="1">
    <citation type="submission" date="2016-06" db="UniProtKB">
        <authorList>
            <consortium name="WormBaseParasite"/>
        </authorList>
    </citation>
    <scope>IDENTIFICATION</scope>
</reference>
<keyword evidence="4" id="KW-1185">Reference proteome</keyword>
<gene>
    <name evidence="3" type="ORF">GPUH_LOCUS4908</name>
</gene>
<dbReference type="EMBL" id="UYRT01009768">
    <property type="protein sequence ID" value="VDK48050.1"/>
    <property type="molecule type" value="Genomic_DNA"/>
</dbReference>
<keyword evidence="1" id="KW-0677">Repeat</keyword>
<dbReference type="SUPFAM" id="SSF48371">
    <property type="entry name" value="ARM repeat"/>
    <property type="match status" value="1"/>
</dbReference>
<dbReference type="InterPro" id="IPR055443">
    <property type="entry name" value="HEAT_ECM29"/>
</dbReference>
<evidence type="ECO:0000313" key="4">
    <source>
        <dbReference type="Proteomes" id="UP000271098"/>
    </source>
</evidence>
<dbReference type="PANTHER" id="PTHR23346">
    <property type="entry name" value="TRANSLATIONAL ACTIVATOR GCN1-RELATED"/>
    <property type="match status" value="1"/>
</dbReference>
<dbReference type="Proteomes" id="UP000271098">
    <property type="component" value="Unassembled WGS sequence"/>
</dbReference>
<evidence type="ECO:0000313" key="3">
    <source>
        <dbReference type="EMBL" id="VDK48050.1"/>
    </source>
</evidence>
<dbReference type="GO" id="GO:0005634">
    <property type="term" value="C:nucleus"/>
    <property type="evidence" value="ECO:0007669"/>
    <property type="project" value="TreeGrafter"/>
</dbReference>
<dbReference type="GO" id="GO:0005737">
    <property type="term" value="C:cytoplasm"/>
    <property type="evidence" value="ECO:0007669"/>
    <property type="project" value="TreeGrafter"/>
</dbReference>
<name>A0A183D867_9BILA</name>
<dbReference type="AlphaFoldDB" id="A0A183D867"/>
<feature type="domain" description="Proteasome adapter and scaffold protein ECM29 HEAT-repeat" evidence="2">
    <location>
        <begin position="1"/>
        <end position="109"/>
    </location>
</feature>
<dbReference type="Gene3D" id="1.25.10.10">
    <property type="entry name" value="Leucine-rich Repeat Variant"/>
    <property type="match status" value="1"/>
</dbReference>
<dbReference type="OrthoDB" id="16066at2759"/>
<dbReference type="Pfam" id="PF24492">
    <property type="entry name" value="HEAT_ECM29"/>
    <property type="match status" value="1"/>
</dbReference>
<evidence type="ECO:0000259" key="2">
    <source>
        <dbReference type="Pfam" id="PF24492"/>
    </source>
</evidence>
<reference evidence="3 4" key="2">
    <citation type="submission" date="2018-11" db="EMBL/GenBank/DDBJ databases">
        <authorList>
            <consortium name="Pathogen Informatics"/>
        </authorList>
    </citation>
    <scope>NUCLEOTIDE SEQUENCE [LARGE SCALE GENOMIC DNA]</scope>
</reference>
<sequence length="183" mass="20915">MMNALRDVVPHIDEAVFSSLGDKLIEQLRSSVGLTTRTGTCQFIIDLCLRRQQMLLSFPSTCDKMVRVLMHGFTDRNPAIKKQFSSCLSYLIPFCSKAEVNRVMDHIKRKLQSEQDDQLAILHLLRALARNTEILSKWATDIVPYVFLCKCQSVAKDDETGKKRLEMWEELWSDLVPGSSACF</sequence>
<proteinExistence type="predicted"/>
<dbReference type="InterPro" id="IPR011989">
    <property type="entry name" value="ARM-like"/>
</dbReference>
<dbReference type="GO" id="GO:0036503">
    <property type="term" value="P:ERAD pathway"/>
    <property type="evidence" value="ECO:0007669"/>
    <property type="project" value="TreeGrafter"/>
</dbReference>
<dbReference type="GO" id="GO:0060090">
    <property type="term" value="F:molecular adaptor activity"/>
    <property type="evidence" value="ECO:0007669"/>
    <property type="project" value="TreeGrafter"/>
</dbReference>
<protein>
    <submittedName>
        <fullName evidence="5">Maestro heat-like repeat-containing protein family member 7</fullName>
    </submittedName>
</protein>
<dbReference type="WBParaSite" id="GPUH_0000491501-mRNA-1">
    <property type="protein sequence ID" value="GPUH_0000491501-mRNA-1"/>
    <property type="gene ID" value="GPUH_0000491501"/>
</dbReference>
<accession>A0A183D867</accession>
<dbReference type="InterPro" id="IPR016024">
    <property type="entry name" value="ARM-type_fold"/>
</dbReference>
<dbReference type="PANTHER" id="PTHR23346:SF19">
    <property type="entry name" value="PROTEASOME ADAPTER AND SCAFFOLD PROTEIN ECM29"/>
    <property type="match status" value="1"/>
</dbReference>
<evidence type="ECO:0000313" key="5">
    <source>
        <dbReference type="WBParaSite" id="GPUH_0000491501-mRNA-1"/>
    </source>
</evidence>
<evidence type="ECO:0000256" key="1">
    <source>
        <dbReference type="ARBA" id="ARBA00022737"/>
    </source>
</evidence>
<organism evidence="5">
    <name type="scientific">Gongylonema pulchrum</name>
    <dbReference type="NCBI Taxonomy" id="637853"/>
    <lineage>
        <taxon>Eukaryota</taxon>
        <taxon>Metazoa</taxon>
        <taxon>Ecdysozoa</taxon>
        <taxon>Nematoda</taxon>
        <taxon>Chromadorea</taxon>
        <taxon>Rhabditida</taxon>
        <taxon>Spirurina</taxon>
        <taxon>Spiruromorpha</taxon>
        <taxon>Spiruroidea</taxon>
        <taxon>Gongylonematidae</taxon>
        <taxon>Gongylonema</taxon>
    </lineage>
</organism>